<sequence length="253" mass="29003">MKMPKKYPKKQLEKFSAIFMQLGLVLVLFVVYLALEHETSVSQSTVAMNEGTELPKTFNFDQQPIILVKKVEKQKLEPAKKKKPIKDLSNVIKADDDDVVETIIDTSKDDTTAVIDVDSFKEAYEEDIDTKDDPNPVSIRNVQNVPVFRGCEGLSEKETRICFENKIQKHVKRYFNSDIAQDAGLRSGKYKIYTQFVIDKNGNITDVKIKAPHKRLQKEVNRVITKIPQFEPGKQNNEPVKVRYTLPIAFKVE</sequence>
<dbReference type="Gene3D" id="3.30.1150.10">
    <property type="match status" value="1"/>
</dbReference>
<name>A0ABM9PEL0_9FLAO</name>
<proteinExistence type="predicted"/>
<organism evidence="3 4">
    <name type="scientific">Tenacibaculum polynesiense</name>
    <dbReference type="NCBI Taxonomy" id="3137857"/>
    <lineage>
        <taxon>Bacteria</taxon>
        <taxon>Pseudomonadati</taxon>
        <taxon>Bacteroidota</taxon>
        <taxon>Flavobacteriia</taxon>
        <taxon>Flavobacteriales</taxon>
        <taxon>Flavobacteriaceae</taxon>
        <taxon>Tenacibaculum</taxon>
    </lineage>
</organism>
<evidence type="ECO:0000313" key="4">
    <source>
        <dbReference type="Proteomes" id="UP001497527"/>
    </source>
</evidence>
<comment type="caution">
    <text evidence="3">The sequence shown here is derived from an EMBL/GenBank/DDBJ whole genome shotgun (WGS) entry which is preliminary data.</text>
</comment>
<keyword evidence="1" id="KW-1133">Transmembrane helix</keyword>
<keyword evidence="4" id="KW-1185">Reference proteome</keyword>
<dbReference type="PANTHER" id="PTHR33446">
    <property type="entry name" value="PROTEIN TONB-RELATED"/>
    <property type="match status" value="1"/>
</dbReference>
<keyword evidence="1" id="KW-0812">Transmembrane</keyword>
<dbReference type="RefSeq" id="WP_348718068.1">
    <property type="nucleotide sequence ID" value="NZ_CAXJIO010000014.1"/>
</dbReference>
<dbReference type="InterPro" id="IPR037682">
    <property type="entry name" value="TonB_C"/>
</dbReference>
<dbReference type="Pfam" id="PF03544">
    <property type="entry name" value="TonB_C"/>
    <property type="match status" value="1"/>
</dbReference>
<feature type="transmembrane region" description="Helical" evidence="1">
    <location>
        <begin position="12"/>
        <end position="35"/>
    </location>
</feature>
<evidence type="ECO:0000256" key="1">
    <source>
        <dbReference type="SAM" id="Phobius"/>
    </source>
</evidence>
<reference evidence="3 4" key="1">
    <citation type="submission" date="2024-05" db="EMBL/GenBank/DDBJ databases">
        <authorList>
            <person name="Duchaud E."/>
        </authorList>
    </citation>
    <scope>NUCLEOTIDE SEQUENCE [LARGE SCALE GENOMIC DNA]</scope>
    <source>
        <strain evidence="3">Ena-SAMPLE-TAB-13-05-2024-13:56:06:370-140308</strain>
    </source>
</reference>
<keyword evidence="1" id="KW-0472">Membrane</keyword>
<dbReference type="InterPro" id="IPR051045">
    <property type="entry name" value="TonB-dependent_transducer"/>
</dbReference>
<dbReference type="Proteomes" id="UP001497527">
    <property type="component" value="Unassembled WGS sequence"/>
</dbReference>
<evidence type="ECO:0000313" key="3">
    <source>
        <dbReference type="EMBL" id="CAL2103968.1"/>
    </source>
</evidence>
<dbReference type="EMBL" id="CAXJIO010000014">
    <property type="protein sequence ID" value="CAL2103968.1"/>
    <property type="molecule type" value="Genomic_DNA"/>
</dbReference>
<feature type="domain" description="TonB C-terminal" evidence="2">
    <location>
        <begin position="194"/>
        <end position="251"/>
    </location>
</feature>
<evidence type="ECO:0000259" key="2">
    <source>
        <dbReference type="Pfam" id="PF03544"/>
    </source>
</evidence>
<accession>A0ABM9PEL0</accession>
<protein>
    <submittedName>
        <fullName evidence="3">Periplasmic protein TonB</fullName>
    </submittedName>
</protein>
<dbReference type="PANTHER" id="PTHR33446:SF2">
    <property type="entry name" value="PROTEIN TONB"/>
    <property type="match status" value="1"/>
</dbReference>
<gene>
    <name evidence="3" type="ORF">T190423A01A_50216</name>
</gene>
<dbReference type="SUPFAM" id="SSF74653">
    <property type="entry name" value="TolA/TonB C-terminal domain"/>
    <property type="match status" value="1"/>
</dbReference>